<comment type="caution">
    <text evidence="6">The sequence shown here is derived from an EMBL/GenBank/DDBJ whole genome shotgun (WGS) entry which is preliminary data.</text>
</comment>
<evidence type="ECO:0000256" key="4">
    <source>
        <dbReference type="ARBA" id="ARBA00023136"/>
    </source>
</evidence>
<dbReference type="InterPro" id="IPR010652">
    <property type="entry name" value="DUF1232"/>
</dbReference>
<reference evidence="6 7" key="1">
    <citation type="submission" date="2013-09" db="EMBL/GenBank/DDBJ databases">
        <title>Genome sequencing of Arenimonas oryziterrae.</title>
        <authorList>
            <person name="Chen F."/>
            <person name="Wang G."/>
        </authorList>
    </citation>
    <scope>NUCLEOTIDE SEQUENCE [LARGE SCALE GENOMIC DNA]</scope>
    <source>
        <strain evidence="6 7">YC6267</strain>
    </source>
</reference>
<evidence type="ECO:0000313" key="6">
    <source>
        <dbReference type="EMBL" id="KFN41383.1"/>
    </source>
</evidence>
<dbReference type="STRING" id="1121015.GCA_000420545_00423"/>
<dbReference type="EMBL" id="AVCI01000045">
    <property type="protein sequence ID" value="KFN41383.1"/>
    <property type="molecule type" value="Genomic_DNA"/>
</dbReference>
<feature type="domain" description="DUF1232" evidence="5">
    <location>
        <begin position="75"/>
        <end position="101"/>
    </location>
</feature>
<gene>
    <name evidence="6" type="ORF">N789_05775</name>
</gene>
<comment type="subcellular location">
    <subcellularLocation>
        <location evidence="1">Endomembrane system</location>
        <topology evidence="1">Multi-pass membrane protein</topology>
    </subcellularLocation>
</comment>
<dbReference type="Pfam" id="PF06803">
    <property type="entry name" value="DUF1232"/>
    <property type="match status" value="1"/>
</dbReference>
<evidence type="ECO:0000259" key="5">
    <source>
        <dbReference type="Pfam" id="PF06803"/>
    </source>
</evidence>
<dbReference type="eggNOG" id="COG3339">
    <property type="taxonomic scope" value="Bacteria"/>
</dbReference>
<proteinExistence type="predicted"/>
<dbReference type="Proteomes" id="UP000029385">
    <property type="component" value="Unassembled WGS sequence"/>
</dbReference>
<dbReference type="RefSeq" id="WP_022968083.1">
    <property type="nucleotide sequence ID" value="NZ_ATVD01000001.1"/>
</dbReference>
<dbReference type="AlphaFoldDB" id="A0A091AMF7"/>
<organism evidence="6 7">
    <name type="scientific">Arenimonas oryziterrae DSM 21050 = YC6267</name>
    <dbReference type="NCBI Taxonomy" id="1121015"/>
    <lineage>
        <taxon>Bacteria</taxon>
        <taxon>Pseudomonadati</taxon>
        <taxon>Pseudomonadota</taxon>
        <taxon>Gammaproteobacteria</taxon>
        <taxon>Lysobacterales</taxon>
        <taxon>Lysobacteraceae</taxon>
        <taxon>Arenimonas</taxon>
    </lineage>
</organism>
<sequence>MDRFNDLLHDLHPDAPHVDADAIASVARWLQAQPADERDALLDARLDRLAEIRAMRHDPDWSIEPAQAQRIDRLLAYVAQADDLIPDATPVLGRLDDALLVELVWPTLADELDDYHDFCVYRDDAEAKPRRRPTQQTWLNARREEGALWEQLHRVHERAYVDYGAPESGLHVR</sequence>
<keyword evidence="3" id="KW-1133">Transmembrane helix</keyword>
<keyword evidence="2" id="KW-0812">Transmembrane</keyword>
<protein>
    <recommendedName>
        <fullName evidence="5">DUF1232 domain-containing protein</fullName>
    </recommendedName>
</protein>
<evidence type="ECO:0000256" key="2">
    <source>
        <dbReference type="ARBA" id="ARBA00022692"/>
    </source>
</evidence>
<dbReference type="PATRIC" id="fig|1121015.4.peg.2820"/>
<dbReference type="GO" id="GO:0012505">
    <property type="term" value="C:endomembrane system"/>
    <property type="evidence" value="ECO:0007669"/>
    <property type="project" value="UniProtKB-SubCell"/>
</dbReference>
<evidence type="ECO:0000256" key="1">
    <source>
        <dbReference type="ARBA" id="ARBA00004127"/>
    </source>
</evidence>
<keyword evidence="7" id="KW-1185">Reference proteome</keyword>
<evidence type="ECO:0000256" key="3">
    <source>
        <dbReference type="ARBA" id="ARBA00022989"/>
    </source>
</evidence>
<name>A0A091AMF7_9GAMM</name>
<accession>A0A091AMF7</accession>
<evidence type="ECO:0000313" key="7">
    <source>
        <dbReference type="Proteomes" id="UP000029385"/>
    </source>
</evidence>
<keyword evidence="4" id="KW-0472">Membrane</keyword>